<dbReference type="NCBIfam" id="NF037995">
    <property type="entry name" value="TRAP_S1"/>
    <property type="match status" value="1"/>
</dbReference>
<dbReference type="InterPro" id="IPR018389">
    <property type="entry name" value="DctP_fam"/>
</dbReference>
<organism evidence="3 4">
    <name type="scientific">Desulfobaculum xiamenense</name>
    <dbReference type="NCBI Taxonomy" id="995050"/>
    <lineage>
        <taxon>Bacteria</taxon>
        <taxon>Pseudomonadati</taxon>
        <taxon>Thermodesulfobacteriota</taxon>
        <taxon>Desulfovibrionia</taxon>
        <taxon>Desulfovibrionales</taxon>
        <taxon>Desulfovibrionaceae</taxon>
        <taxon>Desulfobaculum</taxon>
    </lineage>
</organism>
<proteinExistence type="predicted"/>
<name>A0A846QJC8_9BACT</name>
<gene>
    <name evidence="3" type="ORF">GGQ74_000810</name>
</gene>
<dbReference type="Gene3D" id="3.40.190.170">
    <property type="entry name" value="Bacterial extracellular solute-binding protein, family 7"/>
    <property type="match status" value="1"/>
</dbReference>
<dbReference type="PROSITE" id="PS51257">
    <property type="entry name" value="PROKAR_LIPOPROTEIN"/>
    <property type="match status" value="1"/>
</dbReference>
<dbReference type="RefSeq" id="WP_167940250.1">
    <property type="nucleotide sequence ID" value="NZ_JAATJA010000001.1"/>
</dbReference>
<sequence>MRSSRPVLALLALFVMIACASATHAAQTIKIATAAPEGSEWMNTMRAAAEAITRQTDGRVAFKFYGGGVMGNEKSVLRKIRIGQLQGGMFTLGQLADVCPDLNLYGLPLTYRSDDEIDHVRAKFDAVLLKALADAGFVSFGFASGGAAMLMGDAPITHFEAIKGRKVWIPEGDRMGYAVMEALGIAPVTLPITDVLTGLQAGLLDIVAAPPSGAIILQWHTRVRAITNTPITFTFGTMAIDARIFSKLNEADQKTLEDVFGTVMRNFDISNRKDNQDAANALVAQGLTFVEPNAEDLEWARGVARSVTDRLADEGLFDRTHYLEIQSLLDALRAPATP</sequence>
<dbReference type="InterPro" id="IPR038404">
    <property type="entry name" value="TRAP_DctP_sf"/>
</dbReference>
<protein>
    <submittedName>
        <fullName evidence="3">TRAP-type C4-dicarboxylate transport system substrate-binding protein</fullName>
    </submittedName>
</protein>
<dbReference type="PANTHER" id="PTHR33376">
    <property type="match status" value="1"/>
</dbReference>
<dbReference type="Pfam" id="PF03480">
    <property type="entry name" value="DctP"/>
    <property type="match status" value="1"/>
</dbReference>
<evidence type="ECO:0000313" key="4">
    <source>
        <dbReference type="Proteomes" id="UP000580856"/>
    </source>
</evidence>
<reference evidence="3 4" key="1">
    <citation type="submission" date="2020-03" db="EMBL/GenBank/DDBJ databases">
        <title>Genomic Encyclopedia of Type Strains, Phase IV (KMG-IV): sequencing the most valuable type-strain genomes for metagenomic binning, comparative biology and taxonomic classification.</title>
        <authorList>
            <person name="Goeker M."/>
        </authorList>
    </citation>
    <scope>NUCLEOTIDE SEQUENCE [LARGE SCALE GENOMIC DNA]</scope>
    <source>
        <strain evidence="3 4">DSM 24233</strain>
    </source>
</reference>
<dbReference type="EMBL" id="JAATJA010000001">
    <property type="protein sequence ID" value="NJB67170.1"/>
    <property type="molecule type" value="Genomic_DNA"/>
</dbReference>
<comment type="caution">
    <text evidence="3">The sequence shown here is derived from an EMBL/GenBank/DDBJ whole genome shotgun (WGS) entry which is preliminary data.</text>
</comment>
<feature type="signal peptide" evidence="2">
    <location>
        <begin position="1"/>
        <end position="25"/>
    </location>
</feature>
<evidence type="ECO:0000256" key="1">
    <source>
        <dbReference type="ARBA" id="ARBA00022729"/>
    </source>
</evidence>
<accession>A0A846QJC8</accession>
<feature type="chain" id="PRO_5032345441" evidence="2">
    <location>
        <begin position="26"/>
        <end position="338"/>
    </location>
</feature>
<keyword evidence="1 2" id="KW-0732">Signal</keyword>
<keyword evidence="4" id="KW-1185">Reference proteome</keyword>
<dbReference type="Proteomes" id="UP000580856">
    <property type="component" value="Unassembled WGS sequence"/>
</dbReference>
<dbReference type="PANTHER" id="PTHR33376:SF4">
    <property type="entry name" value="SIALIC ACID-BINDING PERIPLASMIC PROTEIN SIAP"/>
    <property type="match status" value="1"/>
</dbReference>
<evidence type="ECO:0000313" key="3">
    <source>
        <dbReference type="EMBL" id="NJB67170.1"/>
    </source>
</evidence>
<dbReference type="AlphaFoldDB" id="A0A846QJC8"/>
<dbReference type="GO" id="GO:0055085">
    <property type="term" value="P:transmembrane transport"/>
    <property type="evidence" value="ECO:0007669"/>
    <property type="project" value="InterPro"/>
</dbReference>
<evidence type="ECO:0000256" key="2">
    <source>
        <dbReference type="SAM" id="SignalP"/>
    </source>
</evidence>